<dbReference type="InterPro" id="IPR008969">
    <property type="entry name" value="CarboxyPept-like_regulatory"/>
</dbReference>
<proteinExistence type="predicted"/>
<dbReference type="Pfam" id="PF13715">
    <property type="entry name" value="CarbopepD_reg_2"/>
    <property type="match status" value="1"/>
</dbReference>
<evidence type="ECO:0000313" key="2">
    <source>
        <dbReference type="Proteomes" id="UP001499909"/>
    </source>
</evidence>
<protein>
    <recommendedName>
        <fullName evidence="3">Carboxypeptidase-like regulatory domain-containing protein</fullName>
    </recommendedName>
</protein>
<name>A0ABP7NAF7_9BACT</name>
<organism evidence="1 2">
    <name type="scientific">Hymenobacter algoricola</name>
    <dbReference type="NCBI Taxonomy" id="486267"/>
    <lineage>
        <taxon>Bacteria</taxon>
        <taxon>Pseudomonadati</taxon>
        <taxon>Bacteroidota</taxon>
        <taxon>Cytophagia</taxon>
        <taxon>Cytophagales</taxon>
        <taxon>Hymenobacteraceae</taxon>
        <taxon>Hymenobacter</taxon>
    </lineage>
</organism>
<dbReference type="SUPFAM" id="SSF49464">
    <property type="entry name" value="Carboxypeptidase regulatory domain-like"/>
    <property type="match status" value="1"/>
</dbReference>
<keyword evidence="2" id="KW-1185">Reference proteome</keyword>
<gene>
    <name evidence="1" type="ORF">GCM10022406_26530</name>
</gene>
<reference evidence="2" key="1">
    <citation type="journal article" date="2019" name="Int. J. Syst. Evol. Microbiol.">
        <title>The Global Catalogue of Microorganisms (GCM) 10K type strain sequencing project: providing services to taxonomists for standard genome sequencing and annotation.</title>
        <authorList>
            <consortium name="The Broad Institute Genomics Platform"/>
            <consortium name="The Broad Institute Genome Sequencing Center for Infectious Disease"/>
            <person name="Wu L."/>
            <person name="Ma J."/>
        </authorList>
    </citation>
    <scope>NUCLEOTIDE SEQUENCE [LARGE SCALE GENOMIC DNA]</scope>
    <source>
        <strain evidence="2">JCM 17214</strain>
    </source>
</reference>
<dbReference type="EMBL" id="BAABDH010000041">
    <property type="protein sequence ID" value="GAA3941302.1"/>
    <property type="molecule type" value="Genomic_DNA"/>
</dbReference>
<sequence>MSTLPKPQSCGQHWLDMQPTANGRRCGQCEKEIHDFSAMAWPDIARTQAAHGNALCGMYAPAQLAHWGQVPPPGACARLATATSIALALAAIPATAQVAAPARLTLSGTVTVLSAKGQPVPLPFATVLLAGTTTGVSTDEQGRYELAVPDAVADPTLVFISIGYEKLEWMVPAASQGQLRHDAWLAINPHSSLSVFSVRKPTLFERATWPLRRWLGRQSQ</sequence>
<evidence type="ECO:0000313" key="1">
    <source>
        <dbReference type="EMBL" id="GAA3941302.1"/>
    </source>
</evidence>
<dbReference type="Proteomes" id="UP001499909">
    <property type="component" value="Unassembled WGS sequence"/>
</dbReference>
<evidence type="ECO:0008006" key="3">
    <source>
        <dbReference type="Google" id="ProtNLM"/>
    </source>
</evidence>
<accession>A0ABP7NAF7</accession>
<comment type="caution">
    <text evidence="1">The sequence shown here is derived from an EMBL/GenBank/DDBJ whole genome shotgun (WGS) entry which is preliminary data.</text>
</comment>
<dbReference type="RefSeq" id="WP_345114685.1">
    <property type="nucleotide sequence ID" value="NZ_BAABDH010000041.1"/>
</dbReference>